<feature type="compositionally biased region" description="Gly residues" evidence="8">
    <location>
        <begin position="511"/>
        <end position="521"/>
    </location>
</feature>
<dbReference type="InterPro" id="IPR036020">
    <property type="entry name" value="WW_dom_sf"/>
</dbReference>
<dbReference type="PROSITE" id="PS50238">
    <property type="entry name" value="RHOGAP"/>
    <property type="match status" value="1"/>
</dbReference>
<reference evidence="12" key="3">
    <citation type="submission" date="2025-09" db="UniProtKB">
        <authorList>
            <consortium name="Ensembl"/>
        </authorList>
    </citation>
    <scope>IDENTIFICATION</scope>
</reference>
<dbReference type="eggNOG" id="ENOG502QR6X">
    <property type="taxonomic scope" value="Eukaryota"/>
</dbReference>
<evidence type="ECO:0000259" key="9">
    <source>
        <dbReference type="PROSITE" id="PS50020"/>
    </source>
</evidence>
<dbReference type="AlphaFoldDB" id="A0A087XPC8"/>
<sequence length="1081" mass="120617">MAGTSSDWVEILEPRSRERMYVNLTTGECGWDPPTGVPVRQADGNQWWELFDPHSGRFYYYNSTGRRTVWHRPQGADIVPLSQLQAMKRCSDARKAGGAAEEHHHRSTTGSIGSVGSQGRRTPMAERDGDGPLPRAPEPSEQSANSEPDPAAGGRTKGDGSSSEHEAEDGKDPQSKIYHDGFLYHFDYEIIHNTRNLLFSNLKTAEKRLLITFCDAERALHRSEGELYGPDGTRLTPDRRPSSKQHALSKQLSLRSQLGSSYFPNTRPEPRLDQAQHVTSDSSHPSPLLHRSQTCTPRPVSPPYGCTAPIYDEPVSDCPIYDEPPTDMEVEGAHLYNGQHLSRLTPTQSLQKPRLLPHPASSHPGSRHRRDPSSSDYSPAGLECIKHMVNVDPKQGLPSSSPLPTRAASPTSRQERVLTLPQPQPSQQSRGQLRDREPGTPGPSSLDKKHNWRILEATVQRAMDARHSRQSSQASQDFPSTTPQATANYQDSGYSTGPSPSLRRKSRRRMGGSGGAGGRPGSVGSSGELCALNERLMAEMREVVSRSNTMRCPSREDVSSAPRSLKGTANYGPPALTPLEIPGRQKRTYEKVDTLEMSINSQASLSSPETPGPPSQAGTLELQAQLESRKKGVRGGGGGSSYQLAYATLRQPPPPDMGMEDWASKHLNMHTQGLFRRRVSIANMLSWNRGSIKKPMLVTSDRAIRKEACEMFKLVQAYMGDRPSRLDRRHCALLIVTKCWDMPGLRDELYVQLVRQTTGNASPRSLAAGWELMAVSLAFFAPSPKFRCYLEGYIQRHTEPNSDKKLTQFILEQQELKLKKNSKSRKKRKQNTEEEEGLPVSTYAKFCHRKLLKVAITGGKKGLRKPTLEEIDHSRRAIITPSLFGSSLEEVMERQSELFPDRKLPWVQVQLSQYVLALGGAQTEGIFRVPGDIDEVNALKLQVDQWRIPENLSDPNVPDEASLMKLWYRELEEPLIPMDFYKQCISNCDDPVAAIAVVQSLPELNRLVLCYFIHFLQVFAQPSNVAITKMDVNNLAMVMAPNCLRCHSDDPRIIFENTRKEMSFLRMLIVHLDTGFIEGVV</sequence>
<feature type="domain" description="MyTH4" evidence="11">
    <location>
        <begin position="687"/>
        <end position="838"/>
    </location>
</feature>
<feature type="compositionally biased region" description="Polar residues" evidence="8">
    <location>
        <begin position="108"/>
        <end position="120"/>
    </location>
</feature>
<dbReference type="FunFam" id="1.10.555.10:FF:000011">
    <property type="entry name" value="Rho GTPase-activating protein 39"/>
    <property type="match status" value="1"/>
</dbReference>
<dbReference type="InterPro" id="IPR000198">
    <property type="entry name" value="RhoGAP_dom"/>
</dbReference>
<comment type="subcellular location">
    <subcellularLocation>
        <location evidence="1">Nucleus</location>
    </subcellularLocation>
</comment>
<dbReference type="Pfam" id="PF00620">
    <property type="entry name" value="RhoGAP"/>
    <property type="match status" value="1"/>
</dbReference>
<organism evidence="12 13">
    <name type="scientific">Poecilia formosa</name>
    <name type="common">Amazon molly</name>
    <name type="synonym">Limia formosa</name>
    <dbReference type="NCBI Taxonomy" id="48698"/>
    <lineage>
        <taxon>Eukaryota</taxon>
        <taxon>Metazoa</taxon>
        <taxon>Chordata</taxon>
        <taxon>Craniata</taxon>
        <taxon>Vertebrata</taxon>
        <taxon>Euteleostomi</taxon>
        <taxon>Actinopterygii</taxon>
        <taxon>Neopterygii</taxon>
        <taxon>Teleostei</taxon>
        <taxon>Neoteleostei</taxon>
        <taxon>Acanthomorphata</taxon>
        <taxon>Ovalentaria</taxon>
        <taxon>Atherinomorphae</taxon>
        <taxon>Cyprinodontiformes</taxon>
        <taxon>Poeciliidae</taxon>
        <taxon>Poeciliinae</taxon>
        <taxon>Poecilia</taxon>
    </lineage>
</organism>
<dbReference type="STRING" id="48698.ENSPFOP00000007631"/>
<evidence type="ECO:0000256" key="5">
    <source>
        <dbReference type="ARBA" id="ARBA00022990"/>
    </source>
</evidence>
<feature type="region of interest" description="Disordered" evidence="8">
    <location>
        <begin position="225"/>
        <end position="300"/>
    </location>
</feature>
<dbReference type="Ensembl" id="ENSPFOT00000007643.2">
    <property type="protein sequence ID" value="ENSPFOP00000007631.2"/>
    <property type="gene ID" value="ENSPFOG00000007534.2"/>
</dbReference>
<dbReference type="SUPFAM" id="SSF48350">
    <property type="entry name" value="GTPase activation domain, GAP"/>
    <property type="match status" value="1"/>
</dbReference>
<dbReference type="Proteomes" id="UP000028760">
    <property type="component" value="Unassembled WGS sequence"/>
</dbReference>
<dbReference type="FunFam" id="2.20.70.10:FF:000022">
    <property type="entry name" value="Rho GTPase activating protein 39"/>
    <property type="match status" value="1"/>
</dbReference>
<feature type="compositionally biased region" description="Basic and acidic residues" evidence="8">
    <location>
        <begin position="90"/>
        <end position="104"/>
    </location>
</feature>
<evidence type="ECO:0000256" key="3">
    <source>
        <dbReference type="ARBA" id="ARBA00022553"/>
    </source>
</evidence>
<keyword evidence="4" id="KW-0677">Repeat</keyword>
<dbReference type="Gene3D" id="2.20.70.10">
    <property type="match status" value="1"/>
</dbReference>
<feature type="compositionally biased region" description="Polar residues" evidence="8">
    <location>
        <begin position="397"/>
        <end position="412"/>
    </location>
</feature>
<evidence type="ECO:0000256" key="2">
    <source>
        <dbReference type="ARBA" id="ARBA00022468"/>
    </source>
</evidence>
<feature type="domain" description="Rho-GAP" evidence="10">
    <location>
        <begin position="886"/>
        <end position="1076"/>
    </location>
</feature>
<name>A0A087XPC8_POEFO</name>
<dbReference type="Pfam" id="PF00784">
    <property type="entry name" value="MyTH4"/>
    <property type="match status" value="1"/>
</dbReference>
<dbReference type="PANTHER" id="PTHR45876:SF4">
    <property type="entry name" value="RHO GTPASE-ACTIVATING PROTEIN 39"/>
    <property type="match status" value="1"/>
</dbReference>
<dbReference type="PANTHER" id="PTHR45876">
    <property type="entry name" value="FI04035P"/>
    <property type="match status" value="1"/>
</dbReference>
<dbReference type="Gene3D" id="1.25.40.530">
    <property type="entry name" value="MyTH4 domain"/>
    <property type="match status" value="1"/>
</dbReference>
<keyword evidence="6" id="KW-0539">Nucleus</keyword>
<evidence type="ECO:0000256" key="1">
    <source>
        <dbReference type="ARBA" id="ARBA00004123"/>
    </source>
</evidence>
<feature type="compositionally biased region" description="Basic and acidic residues" evidence="8">
    <location>
        <begin position="156"/>
        <end position="176"/>
    </location>
</feature>
<keyword evidence="2" id="KW-0343">GTPase activation</keyword>
<feature type="region of interest" description="Disordered" evidence="8">
    <location>
        <begin position="392"/>
        <end position="527"/>
    </location>
</feature>
<evidence type="ECO:0000256" key="8">
    <source>
        <dbReference type="SAM" id="MobiDB-lite"/>
    </source>
</evidence>
<dbReference type="InterPro" id="IPR000857">
    <property type="entry name" value="MyTH4_dom"/>
</dbReference>
<dbReference type="SMART" id="SM00456">
    <property type="entry name" value="WW"/>
    <property type="match status" value="2"/>
</dbReference>
<evidence type="ECO:0000259" key="11">
    <source>
        <dbReference type="PROSITE" id="PS51016"/>
    </source>
</evidence>
<keyword evidence="13" id="KW-1185">Reference proteome</keyword>
<dbReference type="EMBL" id="AYCK01009747">
    <property type="status" value="NOT_ANNOTATED_CDS"/>
    <property type="molecule type" value="Genomic_DNA"/>
</dbReference>
<accession>A0A087XPC8</accession>
<proteinExistence type="predicted"/>
<keyword evidence="5" id="KW-0007">Acetylation</keyword>
<dbReference type="SUPFAM" id="SSF51045">
    <property type="entry name" value="WW domain"/>
    <property type="match status" value="1"/>
</dbReference>
<dbReference type="CDD" id="cd04389">
    <property type="entry name" value="RhoGAP_KIAA1688"/>
    <property type="match status" value="1"/>
</dbReference>
<dbReference type="GO" id="GO:0005856">
    <property type="term" value="C:cytoskeleton"/>
    <property type="evidence" value="ECO:0007669"/>
    <property type="project" value="InterPro"/>
</dbReference>
<evidence type="ECO:0000256" key="7">
    <source>
        <dbReference type="ARBA" id="ARBA00070269"/>
    </source>
</evidence>
<dbReference type="GO" id="GO:0005096">
    <property type="term" value="F:GTPase activator activity"/>
    <property type="evidence" value="ECO:0007669"/>
    <property type="project" value="UniProtKB-KW"/>
</dbReference>
<feature type="compositionally biased region" description="Polar residues" evidence="8">
    <location>
        <begin position="276"/>
        <end position="296"/>
    </location>
</feature>
<reference evidence="12" key="2">
    <citation type="submission" date="2025-08" db="UniProtKB">
        <authorList>
            <consortium name="Ensembl"/>
        </authorList>
    </citation>
    <scope>IDENTIFICATION</scope>
</reference>
<dbReference type="GO" id="GO:0005634">
    <property type="term" value="C:nucleus"/>
    <property type="evidence" value="ECO:0007669"/>
    <property type="project" value="UniProtKB-SubCell"/>
</dbReference>
<dbReference type="GO" id="GO:0007165">
    <property type="term" value="P:signal transduction"/>
    <property type="evidence" value="ECO:0007669"/>
    <property type="project" value="InterPro"/>
</dbReference>
<evidence type="ECO:0000256" key="4">
    <source>
        <dbReference type="ARBA" id="ARBA00022737"/>
    </source>
</evidence>
<dbReference type="GeneTree" id="ENSGT00940000164502"/>
<dbReference type="InterPro" id="IPR008936">
    <property type="entry name" value="Rho_GTPase_activation_prot"/>
</dbReference>
<evidence type="ECO:0000256" key="6">
    <source>
        <dbReference type="ARBA" id="ARBA00023242"/>
    </source>
</evidence>
<feature type="domain" description="WW" evidence="9">
    <location>
        <begin position="2"/>
        <end position="36"/>
    </location>
</feature>
<dbReference type="SMART" id="SM00139">
    <property type="entry name" value="MyTH4"/>
    <property type="match status" value="1"/>
</dbReference>
<feature type="domain" description="WW" evidence="9">
    <location>
        <begin position="48"/>
        <end position="75"/>
    </location>
</feature>
<dbReference type="InterPro" id="IPR038185">
    <property type="entry name" value="MyTH4_dom_sf"/>
</dbReference>
<evidence type="ECO:0000313" key="12">
    <source>
        <dbReference type="Ensembl" id="ENSPFOP00000007631.2"/>
    </source>
</evidence>
<dbReference type="Gene3D" id="1.10.555.10">
    <property type="entry name" value="Rho GTPase activation protein"/>
    <property type="match status" value="1"/>
</dbReference>
<reference evidence="13" key="1">
    <citation type="submission" date="2013-10" db="EMBL/GenBank/DDBJ databases">
        <authorList>
            <person name="Schartl M."/>
            <person name="Warren W."/>
        </authorList>
    </citation>
    <scope>NUCLEOTIDE SEQUENCE [LARGE SCALE GENOMIC DNA]</scope>
    <source>
        <strain evidence="13">female</strain>
    </source>
</reference>
<dbReference type="SMART" id="SM00324">
    <property type="entry name" value="RhoGAP"/>
    <property type="match status" value="1"/>
</dbReference>
<dbReference type="EMBL" id="AYCK01009746">
    <property type="status" value="NOT_ANNOTATED_CDS"/>
    <property type="molecule type" value="Genomic_DNA"/>
</dbReference>
<feature type="compositionally biased region" description="Polar residues" evidence="8">
    <location>
        <begin position="477"/>
        <end position="496"/>
    </location>
</feature>
<dbReference type="PROSITE" id="PS50020">
    <property type="entry name" value="WW_DOMAIN_2"/>
    <property type="match status" value="2"/>
</dbReference>
<dbReference type="InterPro" id="IPR001202">
    <property type="entry name" value="WW_dom"/>
</dbReference>
<evidence type="ECO:0000259" key="10">
    <source>
        <dbReference type="PROSITE" id="PS50238"/>
    </source>
</evidence>
<feature type="region of interest" description="Disordered" evidence="8">
    <location>
        <begin position="350"/>
        <end position="380"/>
    </location>
</feature>
<evidence type="ECO:0000313" key="13">
    <source>
        <dbReference type="Proteomes" id="UP000028760"/>
    </source>
</evidence>
<dbReference type="GO" id="GO:0005737">
    <property type="term" value="C:cytoplasm"/>
    <property type="evidence" value="ECO:0007669"/>
    <property type="project" value="TreeGrafter"/>
</dbReference>
<protein>
    <recommendedName>
        <fullName evidence="7">Rho GTPase-activating protein 39</fullName>
    </recommendedName>
</protein>
<feature type="region of interest" description="Disordered" evidence="8">
    <location>
        <begin position="90"/>
        <end position="176"/>
    </location>
</feature>
<dbReference type="PROSITE" id="PS51016">
    <property type="entry name" value="MYTH4"/>
    <property type="match status" value="1"/>
</dbReference>
<feature type="region of interest" description="Disordered" evidence="8">
    <location>
        <begin position="545"/>
        <end position="585"/>
    </location>
</feature>
<feature type="compositionally biased region" description="Polar residues" evidence="8">
    <location>
        <begin position="244"/>
        <end position="264"/>
    </location>
</feature>
<dbReference type="OMA" id="DHQSGRF"/>
<keyword evidence="3" id="KW-0597">Phosphoprotein</keyword>